<geneLocation type="plasmid" evidence="2 3">
    <name>unnamed7</name>
</geneLocation>
<gene>
    <name evidence="2" type="ORF">BA011_40245</name>
</gene>
<name>A0A1B1CK77_RHILE</name>
<organism evidence="2 3">
    <name type="scientific">Rhizobium leguminosarum</name>
    <dbReference type="NCBI Taxonomy" id="384"/>
    <lineage>
        <taxon>Bacteria</taxon>
        <taxon>Pseudomonadati</taxon>
        <taxon>Pseudomonadota</taxon>
        <taxon>Alphaproteobacteria</taxon>
        <taxon>Hyphomicrobiales</taxon>
        <taxon>Rhizobiaceae</taxon>
        <taxon>Rhizobium/Agrobacterium group</taxon>
        <taxon>Rhizobium</taxon>
    </lineage>
</organism>
<evidence type="ECO:0000313" key="2">
    <source>
        <dbReference type="EMBL" id="ANP90154.1"/>
    </source>
</evidence>
<evidence type="ECO:0000256" key="1">
    <source>
        <dbReference type="SAM" id="MobiDB-lite"/>
    </source>
</evidence>
<sequence length="230" mass="23625">MDQQSIHDRIMSRKRSGVAADREDDGERPQRSWLKTTALSLLGIAVVGAAGYAAGRYEAIGNFLSQPAIAETNEAASTPADTPFLQHAKKAGLQACSNVFPGLGALLTNGSQYAVQSTWNLKTPDKHAVQALVGMNYATDGYSGAAAGVVIAAPTGSLCEGAMIRVAPFATPCADMPAMLPKGSRLTNNLAQISVYELPDNGGNAMLLPTGSGCAVISVASATGTQGDGK</sequence>
<dbReference type="AlphaFoldDB" id="A0A1B1CK77"/>
<feature type="region of interest" description="Disordered" evidence="1">
    <location>
        <begin position="1"/>
        <end position="30"/>
    </location>
</feature>
<proteinExistence type="predicted"/>
<dbReference type="Proteomes" id="UP000092691">
    <property type="component" value="Plasmid unnamed7"/>
</dbReference>
<keyword evidence="2" id="KW-0614">Plasmid</keyword>
<dbReference type="RefSeq" id="WP_065283658.1">
    <property type="nucleotide sequence ID" value="NZ_CP016288.1"/>
</dbReference>
<evidence type="ECO:0000313" key="3">
    <source>
        <dbReference type="Proteomes" id="UP000092691"/>
    </source>
</evidence>
<reference evidence="2 3" key="1">
    <citation type="submission" date="2016-06" db="EMBL/GenBank/DDBJ databases">
        <title>Microsymbionts genomes from the relict species Vavilovia formosa.</title>
        <authorList>
            <person name="Chirak E."/>
            <person name="Kimeklis A."/>
            <person name="Andronov E."/>
        </authorList>
    </citation>
    <scope>NUCLEOTIDE SEQUENCE [LARGE SCALE GENOMIC DNA]</scope>
    <source>
        <strain evidence="2 3">Vaf10</strain>
        <plasmid evidence="3">Plasmid unnamed7</plasmid>
    </source>
</reference>
<feature type="compositionally biased region" description="Basic and acidic residues" evidence="1">
    <location>
        <begin position="1"/>
        <end position="11"/>
    </location>
</feature>
<accession>A0A1B1CK77</accession>
<protein>
    <submittedName>
        <fullName evidence="2">Uncharacterized protein</fullName>
    </submittedName>
</protein>
<dbReference type="EMBL" id="CP016288">
    <property type="protein sequence ID" value="ANP90154.1"/>
    <property type="molecule type" value="Genomic_DNA"/>
</dbReference>